<accession>A0A399JDC9</accession>
<dbReference type="Proteomes" id="UP000265419">
    <property type="component" value="Unassembled WGS sequence"/>
</dbReference>
<sequence length="206" mass="21489">MREEYLADLKDRFPKSDPKHLASLSDDDLVMLAVIDDAMNGIQSKEEAVSFFLSDDALMFLDLLFGEDTTDKYGAAIEAYLSGGSRAELAAWYRATFGADAETAADFARSISDALDEESGTDEGSTPGKPAKPVSVSKPAKPAPAKPAKRVPSKAAEVAKAAPAAKPASTQGLAETGFDDFGAAGLGVLALLAGGLATVAARRVRY</sequence>
<keyword evidence="4" id="KW-1185">Reference proteome</keyword>
<proteinExistence type="predicted"/>
<comment type="caution">
    <text evidence="3">The sequence shown here is derived from an EMBL/GenBank/DDBJ whole genome shotgun (WGS) entry which is preliminary data.</text>
</comment>
<reference evidence="3 4" key="1">
    <citation type="submission" date="2018-07" db="EMBL/GenBank/DDBJ databases">
        <title>Arthrobacter sp. nov., isolated from raw cow's milk with high bacterial count.</title>
        <authorList>
            <person name="Hahne J."/>
            <person name="Isele D."/>
            <person name="Lipski A."/>
        </authorList>
    </citation>
    <scope>NUCLEOTIDE SEQUENCE [LARGE SCALE GENOMIC DNA]</scope>
    <source>
        <strain evidence="3 4">JZ R-35</strain>
    </source>
</reference>
<name>A0A399JDC9_9MICC</name>
<keyword evidence="2" id="KW-0472">Membrane</keyword>
<dbReference type="AlphaFoldDB" id="A0A399JDC9"/>
<evidence type="ECO:0000256" key="1">
    <source>
        <dbReference type="SAM" id="MobiDB-lite"/>
    </source>
</evidence>
<dbReference type="EMBL" id="QQXK01000004">
    <property type="protein sequence ID" value="RII43224.1"/>
    <property type="molecule type" value="Genomic_DNA"/>
</dbReference>
<protein>
    <submittedName>
        <fullName evidence="3">Uncharacterized protein</fullName>
    </submittedName>
</protein>
<feature type="compositionally biased region" description="Low complexity" evidence="1">
    <location>
        <begin position="153"/>
        <end position="169"/>
    </location>
</feature>
<keyword evidence="2" id="KW-1133">Transmembrane helix</keyword>
<evidence type="ECO:0000256" key="2">
    <source>
        <dbReference type="SAM" id="Phobius"/>
    </source>
</evidence>
<gene>
    <name evidence="3" type="ORF">DWB68_02640</name>
</gene>
<feature type="region of interest" description="Disordered" evidence="1">
    <location>
        <begin position="114"/>
        <end position="170"/>
    </location>
</feature>
<keyword evidence="2" id="KW-0812">Transmembrane</keyword>
<evidence type="ECO:0000313" key="3">
    <source>
        <dbReference type="EMBL" id="RII43224.1"/>
    </source>
</evidence>
<feature type="transmembrane region" description="Helical" evidence="2">
    <location>
        <begin position="181"/>
        <end position="201"/>
    </location>
</feature>
<evidence type="ECO:0000313" key="4">
    <source>
        <dbReference type="Proteomes" id="UP000265419"/>
    </source>
</evidence>
<organism evidence="3 4">
    <name type="scientific">Galactobacter valiniphilus</name>
    <dbReference type="NCBI Taxonomy" id="2676122"/>
    <lineage>
        <taxon>Bacteria</taxon>
        <taxon>Bacillati</taxon>
        <taxon>Actinomycetota</taxon>
        <taxon>Actinomycetes</taxon>
        <taxon>Micrococcales</taxon>
        <taxon>Micrococcaceae</taxon>
        <taxon>Galactobacter</taxon>
    </lineage>
</organism>
<feature type="compositionally biased region" description="Low complexity" evidence="1">
    <location>
        <begin position="129"/>
        <end position="140"/>
    </location>
</feature>